<feature type="transmembrane region" description="Helical" evidence="6">
    <location>
        <begin position="327"/>
        <end position="348"/>
    </location>
</feature>
<sequence length="536" mass="58153">MASRLGQADISRPQETTPLLPREDGDVREGKRGNSVLFRILLCGLIVSISFGVTQVPMLFVFRQMTCDAYYEHHGVPSSPTDRCAKRPIEARMAREVTILAASTTIFGLMNLLVTGWSIKRFGVKRALLIQVFWPAVRLAVQNVGVMAGSNAGILIMQGSQIITIIGGPSGYILSLNSFITDVVAHEHRTSSLGRLAGSMQVGSAVGFLVGGLVGEALSILAPFRMTLALFLLCFVYIALALPSIPHQQETMTPSEKPKGMIRFFGPLRIFAPQRWTLPNGRSSRQYGALALGVGVFLGILATGYIVMLLQMYSIDEFGFSTSANGWLIFMYSSLRGAFLTFVFPRIISRGRKWLQPSPREPSTQEVEHGREAGPQHASISPGEIEVTDPMDNETEPLIAPERNNKQETYDFDLLYARCSLLADGLLTGLAVFVSEGWQMYILAFLLPLAAGTGSASKGTILQMIPSDERVDALAGITLVENIARLSTTAVFGAVFAALAELGKIHLVFLCNAGIALLGFSVLCLSCFPPKGSKRT</sequence>
<dbReference type="Pfam" id="PF07690">
    <property type="entry name" value="MFS_1"/>
    <property type="match status" value="1"/>
</dbReference>
<feature type="region of interest" description="Disordered" evidence="5">
    <location>
        <begin position="355"/>
        <end position="397"/>
    </location>
</feature>
<reference evidence="7" key="1">
    <citation type="journal article" date="2020" name="Stud. Mycol.">
        <title>101 Dothideomycetes genomes: a test case for predicting lifestyles and emergence of pathogens.</title>
        <authorList>
            <person name="Haridas S."/>
            <person name="Albert R."/>
            <person name="Binder M."/>
            <person name="Bloem J."/>
            <person name="Labutti K."/>
            <person name="Salamov A."/>
            <person name="Andreopoulos B."/>
            <person name="Baker S."/>
            <person name="Barry K."/>
            <person name="Bills G."/>
            <person name="Bluhm B."/>
            <person name="Cannon C."/>
            <person name="Castanera R."/>
            <person name="Culley D."/>
            <person name="Daum C."/>
            <person name="Ezra D."/>
            <person name="Gonzalez J."/>
            <person name="Henrissat B."/>
            <person name="Kuo A."/>
            <person name="Liang C."/>
            <person name="Lipzen A."/>
            <person name="Lutzoni F."/>
            <person name="Magnuson J."/>
            <person name="Mondo S."/>
            <person name="Nolan M."/>
            <person name="Ohm R."/>
            <person name="Pangilinan J."/>
            <person name="Park H.-J."/>
            <person name="Ramirez L."/>
            <person name="Alfaro M."/>
            <person name="Sun H."/>
            <person name="Tritt A."/>
            <person name="Yoshinaga Y."/>
            <person name="Zwiers L.-H."/>
            <person name="Turgeon B."/>
            <person name="Goodwin S."/>
            <person name="Spatafora J."/>
            <person name="Crous P."/>
            <person name="Grigoriev I."/>
        </authorList>
    </citation>
    <scope>NUCLEOTIDE SEQUENCE</scope>
    <source>
        <strain evidence="7">CBS 122367</strain>
    </source>
</reference>
<feature type="transmembrane region" description="Helical" evidence="6">
    <location>
        <begin position="220"/>
        <end position="242"/>
    </location>
</feature>
<evidence type="ECO:0000256" key="4">
    <source>
        <dbReference type="ARBA" id="ARBA00023136"/>
    </source>
</evidence>
<dbReference type="OrthoDB" id="5204190at2759"/>
<keyword evidence="4 6" id="KW-0472">Membrane</keyword>
<feature type="transmembrane region" description="Helical" evidence="6">
    <location>
        <begin position="287"/>
        <end position="307"/>
    </location>
</feature>
<dbReference type="AlphaFoldDB" id="A0A6G1IRM5"/>
<keyword evidence="2 6" id="KW-0812">Transmembrane</keyword>
<feature type="transmembrane region" description="Helical" evidence="6">
    <location>
        <begin position="415"/>
        <end position="434"/>
    </location>
</feature>
<feature type="transmembrane region" description="Helical" evidence="6">
    <location>
        <begin position="440"/>
        <end position="461"/>
    </location>
</feature>
<name>A0A6G1IRM5_9PLEO</name>
<evidence type="ECO:0000313" key="7">
    <source>
        <dbReference type="EMBL" id="KAF2680601.1"/>
    </source>
</evidence>
<protein>
    <submittedName>
        <fullName evidence="7">MFS general substrate transporter</fullName>
    </submittedName>
</protein>
<feature type="transmembrane region" description="Helical" evidence="6">
    <location>
        <begin position="505"/>
        <end position="528"/>
    </location>
</feature>
<feature type="transmembrane region" description="Helical" evidence="6">
    <location>
        <begin position="36"/>
        <end position="62"/>
    </location>
</feature>
<dbReference type="SUPFAM" id="SSF103473">
    <property type="entry name" value="MFS general substrate transporter"/>
    <property type="match status" value="1"/>
</dbReference>
<gene>
    <name evidence="7" type="ORF">K458DRAFT_392653</name>
</gene>
<feature type="transmembrane region" description="Helical" evidence="6">
    <location>
        <begin position="196"/>
        <end position="214"/>
    </location>
</feature>
<evidence type="ECO:0000256" key="1">
    <source>
        <dbReference type="ARBA" id="ARBA00004141"/>
    </source>
</evidence>
<dbReference type="Gene3D" id="1.20.1250.20">
    <property type="entry name" value="MFS general substrate transporter like domains"/>
    <property type="match status" value="1"/>
</dbReference>
<accession>A0A6G1IRM5</accession>
<feature type="transmembrane region" description="Helical" evidence="6">
    <location>
        <begin position="473"/>
        <end position="499"/>
    </location>
</feature>
<comment type="subcellular location">
    <subcellularLocation>
        <location evidence="1">Membrane</location>
        <topology evidence="1">Multi-pass membrane protein</topology>
    </subcellularLocation>
</comment>
<dbReference type="PANTHER" id="PTHR23507">
    <property type="entry name" value="ZGC:174356"/>
    <property type="match status" value="1"/>
</dbReference>
<feature type="compositionally biased region" description="Acidic residues" evidence="5">
    <location>
        <begin position="386"/>
        <end position="395"/>
    </location>
</feature>
<evidence type="ECO:0000313" key="8">
    <source>
        <dbReference type="Proteomes" id="UP000799291"/>
    </source>
</evidence>
<evidence type="ECO:0000256" key="5">
    <source>
        <dbReference type="SAM" id="MobiDB-lite"/>
    </source>
</evidence>
<feature type="region of interest" description="Disordered" evidence="5">
    <location>
        <begin position="1"/>
        <end position="27"/>
    </location>
</feature>
<dbReference type="PANTHER" id="PTHR23507:SF13">
    <property type="entry name" value="MFS GENERAL SUBSTRATE TRANSPORTER"/>
    <property type="match status" value="1"/>
</dbReference>
<evidence type="ECO:0000256" key="3">
    <source>
        <dbReference type="ARBA" id="ARBA00022989"/>
    </source>
</evidence>
<dbReference type="Proteomes" id="UP000799291">
    <property type="component" value="Unassembled WGS sequence"/>
</dbReference>
<evidence type="ECO:0000256" key="6">
    <source>
        <dbReference type="SAM" id="Phobius"/>
    </source>
</evidence>
<dbReference type="GO" id="GO:0016020">
    <property type="term" value="C:membrane"/>
    <property type="evidence" value="ECO:0007669"/>
    <property type="project" value="UniProtKB-SubCell"/>
</dbReference>
<evidence type="ECO:0000256" key="2">
    <source>
        <dbReference type="ARBA" id="ARBA00022692"/>
    </source>
</evidence>
<keyword evidence="3 6" id="KW-1133">Transmembrane helix</keyword>
<organism evidence="7 8">
    <name type="scientific">Lentithecium fluviatile CBS 122367</name>
    <dbReference type="NCBI Taxonomy" id="1168545"/>
    <lineage>
        <taxon>Eukaryota</taxon>
        <taxon>Fungi</taxon>
        <taxon>Dikarya</taxon>
        <taxon>Ascomycota</taxon>
        <taxon>Pezizomycotina</taxon>
        <taxon>Dothideomycetes</taxon>
        <taxon>Pleosporomycetidae</taxon>
        <taxon>Pleosporales</taxon>
        <taxon>Massarineae</taxon>
        <taxon>Lentitheciaceae</taxon>
        <taxon>Lentithecium</taxon>
    </lineage>
</organism>
<dbReference type="GO" id="GO:0022857">
    <property type="term" value="F:transmembrane transporter activity"/>
    <property type="evidence" value="ECO:0007669"/>
    <property type="project" value="InterPro"/>
</dbReference>
<dbReference type="InterPro" id="IPR036259">
    <property type="entry name" value="MFS_trans_sf"/>
</dbReference>
<dbReference type="InterPro" id="IPR011701">
    <property type="entry name" value="MFS"/>
</dbReference>
<keyword evidence="8" id="KW-1185">Reference proteome</keyword>
<feature type="transmembrane region" description="Helical" evidence="6">
    <location>
        <begin position="97"/>
        <end position="119"/>
    </location>
</feature>
<proteinExistence type="predicted"/>
<dbReference type="EMBL" id="MU005595">
    <property type="protein sequence ID" value="KAF2680601.1"/>
    <property type="molecule type" value="Genomic_DNA"/>
</dbReference>